<dbReference type="PROSITE" id="PS50885">
    <property type="entry name" value="HAMP"/>
    <property type="match status" value="1"/>
</dbReference>
<keyword evidence="5" id="KW-0472">Membrane</keyword>
<dbReference type="Pfam" id="PF06580">
    <property type="entry name" value="His_kinase"/>
    <property type="match status" value="1"/>
</dbReference>
<feature type="transmembrane region" description="Helical" evidence="5">
    <location>
        <begin position="280"/>
        <end position="299"/>
    </location>
</feature>
<comment type="subcellular location">
    <subcellularLocation>
        <location evidence="1">Membrane</location>
    </subcellularLocation>
</comment>
<accession>A0ABT2RNV8</accession>
<dbReference type="PANTHER" id="PTHR34220">
    <property type="entry name" value="SENSOR HISTIDINE KINASE YPDA"/>
    <property type="match status" value="1"/>
</dbReference>
<dbReference type="SUPFAM" id="SSF55874">
    <property type="entry name" value="ATPase domain of HSP90 chaperone/DNA topoisomerase II/histidine kinase"/>
    <property type="match status" value="1"/>
</dbReference>
<dbReference type="SMART" id="SM00304">
    <property type="entry name" value="HAMP"/>
    <property type="match status" value="1"/>
</dbReference>
<dbReference type="CDD" id="cd06225">
    <property type="entry name" value="HAMP"/>
    <property type="match status" value="1"/>
</dbReference>
<name>A0ABT2RNV8_9FIRM</name>
<evidence type="ECO:0000313" key="8">
    <source>
        <dbReference type="Proteomes" id="UP001652431"/>
    </source>
</evidence>
<dbReference type="Pfam" id="PF00672">
    <property type="entry name" value="HAMP"/>
    <property type="match status" value="1"/>
</dbReference>
<dbReference type="InterPro" id="IPR050640">
    <property type="entry name" value="Bact_2-comp_sensor_kinase"/>
</dbReference>
<evidence type="ECO:0000259" key="6">
    <source>
        <dbReference type="PROSITE" id="PS50885"/>
    </source>
</evidence>
<dbReference type="InterPro" id="IPR036890">
    <property type="entry name" value="HATPase_C_sf"/>
</dbReference>
<evidence type="ECO:0000256" key="1">
    <source>
        <dbReference type="ARBA" id="ARBA00004370"/>
    </source>
</evidence>
<feature type="transmembrane region" description="Helical" evidence="5">
    <location>
        <begin position="12"/>
        <end position="33"/>
    </location>
</feature>
<dbReference type="Gene3D" id="6.10.340.10">
    <property type="match status" value="1"/>
</dbReference>
<evidence type="ECO:0000313" key="7">
    <source>
        <dbReference type="EMBL" id="MCU6687101.1"/>
    </source>
</evidence>
<keyword evidence="3" id="KW-0808">Transferase</keyword>
<protein>
    <submittedName>
        <fullName evidence="7">Histidine kinase</fullName>
    </submittedName>
</protein>
<dbReference type="RefSeq" id="WP_158370632.1">
    <property type="nucleotide sequence ID" value="NZ_JAOQJU010000013.1"/>
</dbReference>
<dbReference type="InterPro" id="IPR003594">
    <property type="entry name" value="HATPase_dom"/>
</dbReference>
<dbReference type="EMBL" id="JAOQJU010000013">
    <property type="protein sequence ID" value="MCU6687101.1"/>
    <property type="molecule type" value="Genomic_DNA"/>
</dbReference>
<keyword evidence="5" id="KW-1133">Transmembrane helix</keyword>
<dbReference type="SUPFAM" id="SSF158472">
    <property type="entry name" value="HAMP domain-like"/>
    <property type="match status" value="1"/>
</dbReference>
<evidence type="ECO:0000256" key="5">
    <source>
        <dbReference type="SAM" id="Phobius"/>
    </source>
</evidence>
<comment type="caution">
    <text evidence="7">The sequence shown here is derived from an EMBL/GenBank/DDBJ whole genome shotgun (WGS) entry which is preliminary data.</text>
</comment>
<feature type="domain" description="HAMP" evidence="6">
    <location>
        <begin position="301"/>
        <end position="353"/>
    </location>
</feature>
<keyword evidence="8" id="KW-1185">Reference proteome</keyword>
<evidence type="ECO:0000256" key="3">
    <source>
        <dbReference type="ARBA" id="ARBA00022679"/>
    </source>
</evidence>
<dbReference type="InterPro" id="IPR003660">
    <property type="entry name" value="HAMP_dom"/>
</dbReference>
<reference evidence="7 8" key="1">
    <citation type="journal article" date="2021" name="ISME Commun">
        <title>Automated analysis of genomic sequences facilitates high-throughput and comprehensive description of bacteria.</title>
        <authorList>
            <person name="Hitch T.C.A."/>
        </authorList>
    </citation>
    <scope>NUCLEOTIDE SEQUENCE [LARGE SCALE GENOMIC DNA]</scope>
    <source>
        <strain evidence="7 8">Sanger_03</strain>
    </source>
</reference>
<dbReference type="Pfam" id="PF02518">
    <property type="entry name" value="HATPase_c"/>
    <property type="match status" value="1"/>
</dbReference>
<sequence length="591" mass="68558">MYLDNFKIKTKRIIIYIVCVLIPMVVTDSFFVYTVTQNVSQQEQDTMKEVLGKVTNELNTKINNVVTISDYLYMNEKVDEFVHRTYTSHAEYYEYFNQFLENSVIRYYYTTDSIYNIQICVDNKSIVNGSYFCDIDEVKDSLWYQQYQENEDRIFIIAYYEENNAYEQSLNHARHISLVRKMDNFGGDAVMRIDFDYGDLNRILEQESSEMDIYVDDGEKIILSSDSFANTKEDYLPVSAYEKKGLEVRSSLETLGDSWNIAITMDKYSVTEALEGQETILLLLVLLNLILPSILIVFVNRSFGRRLRITEEYIKKAEQGEFEEIPGNQGKDELGDLIRSFNLMAVKIRELIEVVYKKDAERKNIQIARNRAELDAMKRQINPHFMYNTLESIRMHSLVKNEKETAELMGKFSMLLRQVTRWTSEFVRVSEEVESVRAYLDIQKSRFGERLIWSVYVQEGTEKLYIPKFSIMTFVENACIHGIEPQIHGGSISVAVTSDEECIYVEVIDDGCGMPEKTLEELREKIKNASIEDLSKAKSIGILNTVVRLKLYFAEAVEVEIDSTSGEGTELFIKIPRKEQDKNVEDQGNAC</sequence>
<dbReference type="Proteomes" id="UP001652431">
    <property type="component" value="Unassembled WGS sequence"/>
</dbReference>
<gene>
    <name evidence="7" type="ORF">OCV99_11205</name>
</gene>
<evidence type="ECO:0000256" key="4">
    <source>
        <dbReference type="ARBA" id="ARBA00022777"/>
    </source>
</evidence>
<dbReference type="GO" id="GO:0016301">
    <property type="term" value="F:kinase activity"/>
    <property type="evidence" value="ECO:0007669"/>
    <property type="project" value="UniProtKB-KW"/>
</dbReference>
<dbReference type="InterPro" id="IPR010559">
    <property type="entry name" value="Sig_transdc_His_kin_internal"/>
</dbReference>
<keyword evidence="2" id="KW-0597">Phosphoprotein</keyword>
<keyword evidence="4 7" id="KW-0418">Kinase</keyword>
<dbReference type="PANTHER" id="PTHR34220:SF7">
    <property type="entry name" value="SENSOR HISTIDINE KINASE YPDA"/>
    <property type="match status" value="1"/>
</dbReference>
<keyword evidence="5" id="KW-0812">Transmembrane</keyword>
<dbReference type="Gene3D" id="3.30.565.10">
    <property type="entry name" value="Histidine kinase-like ATPase, C-terminal domain"/>
    <property type="match status" value="1"/>
</dbReference>
<organism evidence="7 8">
    <name type="scientific">Dorea acetigenes</name>
    <dbReference type="NCBI Taxonomy" id="2981787"/>
    <lineage>
        <taxon>Bacteria</taxon>
        <taxon>Bacillati</taxon>
        <taxon>Bacillota</taxon>
        <taxon>Clostridia</taxon>
        <taxon>Lachnospirales</taxon>
        <taxon>Lachnospiraceae</taxon>
        <taxon>Dorea</taxon>
    </lineage>
</organism>
<proteinExistence type="predicted"/>
<evidence type="ECO:0000256" key="2">
    <source>
        <dbReference type="ARBA" id="ARBA00022553"/>
    </source>
</evidence>